<dbReference type="PANTHER" id="PTHR34477:SF1">
    <property type="entry name" value="UPF0213 PROTEIN YHBQ"/>
    <property type="match status" value="1"/>
</dbReference>
<keyword evidence="4" id="KW-1185">Reference proteome</keyword>
<dbReference type="Gene3D" id="3.40.1440.10">
    <property type="entry name" value="GIY-YIG endonuclease"/>
    <property type="match status" value="1"/>
</dbReference>
<evidence type="ECO:0000313" key="3">
    <source>
        <dbReference type="EMBL" id="ERL64484.1"/>
    </source>
</evidence>
<evidence type="ECO:0000256" key="1">
    <source>
        <dbReference type="ARBA" id="ARBA00007435"/>
    </source>
</evidence>
<dbReference type="eggNOG" id="COG2827">
    <property type="taxonomic scope" value="Bacteria"/>
</dbReference>
<evidence type="ECO:0000313" key="4">
    <source>
        <dbReference type="Proteomes" id="UP000030647"/>
    </source>
</evidence>
<dbReference type="AlphaFoldDB" id="U4TJV6"/>
<evidence type="ECO:0000259" key="2">
    <source>
        <dbReference type="PROSITE" id="PS50164"/>
    </source>
</evidence>
<sequence length="93" mass="11135">MSFTGNELYWFYVLLCSDGTFYGGYTTDPDRREAEHNFDDKLGAKYTRTRRPVHRIYQTSFSTRHDALSAEAKFKRLSRRQKERFLTARGVRW</sequence>
<comment type="similarity">
    <text evidence="1">Belongs to the UPF0213 family.</text>
</comment>
<reference evidence="4" key="1">
    <citation type="journal article" date="2013" name="Genome Announc.">
        <title>Whole-Genome Sequencing of Lactobacillus shenzhenensis Strain LY-73T.</title>
        <authorList>
            <person name="Lin Z."/>
            <person name="Liu Z."/>
            <person name="Yang R."/>
            <person name="Zou Y."/>
            <person name="Wan D."/>
            <person name="Chen J."/>
            <person name="Guo M."/>
            <person name="Zhao J."/>
            <person name="Fang C."/>
            <person name="Yang R."/>
            <person name="Liu F."/>
        </authorList>
    </citation>
    <scope>NUCLEOTIDE SEQUENCE [LARGE SCALE GENOMIC DNA]</scope>
    <source>
        <strain evidence="4">LY-73</strain>
    </source>
</reference>
<dbReference type="PANTHER" id="PTHR34477">
    <property type="entry name" value="UPF0213 PROTEIN YHBQ"/>
    <property type="match status" value="1"/>
</dbReference>
<dbReference type="HOGENOM" id="CLU_135650_0_3_9"/>
<dbReference type="OrthoDB" id="9807770at2"/>
<dbReference type="Pfam" id="PF01541">
    <property type="entry name" value="GIY-YIG"/>
    <property type="match status" value="1"/>
</dbReference>
<dbReference type="Proteomes" id="UP000030647">
    <property type="component" value="Unassembled WGS sequence"/>
</dbReference>
<dbReference type="InterPro" id="IPR000305">
    <property type="entry name" value="GIY-YIG_endonuc"/>
</dbReference>
<accession>U4TJV6</accession>
<protein>
    <submittedName>
        <fullName evidence="3">UPF0213 protein</fullName>
    </submittedName>
</protein>
<dbReference type="SUPFAM" id="SSF82771">
    <property type="entry name" value="GIY-YIG endonuclease"/>
    <property type="match status" value="1"/>
</dbReference>
<dbReference type="STRING" id="1231336.L248_0895"/>
<dbReference type="CDD" id="cd10456">
    <property type="entry name" value="GIY-YIG_UPF0213"/>
    <property type="match status" value="1"/>
</dbReference>
<proteinExistence type="inferred from homology"/>
<dbReference type="RefSeq" id="WP_022530227.1">
    <property type="nucleotide sequence ID" value="NZ_KI271597.1"/>
</dbReference>
<feature type="domain" description="GIY-YIG" evidence="2">
    <location>
        <begin position="7"/>
        <end position="84"/>
    </location>
</feature>
<name>U4TJV6_9LACO</name>
<gene>
    <name evidence="3" type="ORF">L248_0895</name>
</gene>
<dbReference type="EMBL" id="KI271597">
    <property type="protein sequence ID" value="ERL64484.1"/>
    <property type="molecule type" value="Genomic_DNA"/>
</dbReference>
<dbReference type="PROSITE" id="PS50164">
    <property type="entry name" value="GIY_YIG"/>
    <property type="match status" value="1"/>
</dbReference>
<dbReference type="InterPro" id="IPR035901">
    <property type="entry name" value="GIY-YIG_endonuc_sf"/>
</dbReference>
<dbReference type="InterPro" id="IPR050190">
    <property type="entry name" value="UPF0213_domain"/>
</dbReference>
<organism evidence="3 4">
    <name type="scientific">Schleiferilactobacillus shenzhenensis LY-73</name>
    <dbReference type="NCBI Taxonomy" id="1231336"/>
    <lineage>
        <taxon>Bacteria</taxon>
        <taxon>Bacillati</taxon>
        <taxon>Bacillota</taxon>
        <taxon>Bacilli</taxon>
        <taxon>Lactobacillales</taxon>
        <taxon>Lactobacillaceae</taxon>
        <taxon>Schleiferilactobacillus</taxon>
    </lineage>
</organism>